<evidence type="ECO:0000259" key="9">
    <source>
        <dbReference type="Pfam" id="PF00892"/>
    </source>
</evidence>
<evidence type="ECO:0000256" key="3">
    <source>
        <dbReference type="ARBA" id="ARBA00022448"/>
    </source>
</evidence>
<gene>
    <name evidence="10" type="ordered locus">ANT_31090</name>
</gene>
<dbReference type="EMBL" id="AP012029">
    <property type="protein sequence ID" value="BAJ65135.1"/>
    <property type="molecule type" value="Genomic_DNA"/>
</dbReference>
<dbReference type="AlphaFoldDB" id="E8N2Y5"/>
<reference evidence="10 11" key="1">
    <citation type="submission" date="2010-12" db="EMBL/GenBank/DDBJ databases">
        <title>Whole genome sequence of Anaerolinea thermophila UNI-1.</title>
        <authorList>
            <person name="Narita-Yamada S."/>
            <person name="Kishi E."/>
            <person name="Watanabe Y."/>
            <person name="Takasaki K."/>
            <person name="Ankai A."/>
            <person name="Oguchi A."/>
            <person name="Fukui S."/>
            <person name="Takahashi M."/>
            <person name="Yashiro I."/>
            <person name="Hosoyama A."/>
            <person name="Sekiguchi Y."/>
            <person name="Hanada S."/>
            <person name="Fujita N."/>
        </authorList>
    </citation>
    <scope>NUCLEOTIDE SEQUENCE [LARGE SCALE GENOMIC DNA]</scope>
    <source>
        <strain evidence="11">DSM 14523 / JCM 11388 / NBRC 100420 / UNI-1</strain>
    </source>
</reference>
<dbReference type="NCBIfam" id="TIGR00688">
    <property type="entry name" value="rarD"/>
    <property type="match status" value="1"/>
</dbReference>
<feature type="transmembrane region" description="Helical" evidence="8">
    <location>
        <begin position="122"/>
        <end position="139"/>
    </location>
</feature>
<evidence type="ECO:0000256" key="7">
    <source>
        <dbReference type="ARBA" id="ARBA00023136"/>
    </source>
</evidence>
<dbReference type="eggNOG" id="COG2962">
    <property type="taxonomic scope" value="Bacteria"/>
</dbReference>
<evidence type="ECO:0000313" key="11">
    <source>
        <dbReference type="Proteomes" id="UP000008922"/>
    </source>
</evidence>
<evidence type="ECO:0000256" key="2">
    <source>
        <dbReference type="ARBA" id="ARBA00007362"/>
    </source>
</evidence>
<dbReference type="STRING" id="926569.ANT_31090"/>
<keyword evidence="4" id="KW-1003">Cell membrane</keyword>
<evidence type="ECO:0000256" key="6">
    <source>
        <dbReference type="ARBA" id="ARBA00022989"/>
    </source>
</evidence>
<dbReference type="Pfam" id="PF00892">
    <property type="entry name" value="EamA"/>
    <property type="match status" value="1"/>
</dbReference>
<evidence type="ECO:0000256" key="4">
    <source>
        <dbReference type="ARBA" id="ARBA00022475"/>
    </source>
</evidence>
<keyword evidence="5 8" id="KW-0812">Transmembrane</keyword>
<dbReference type="RefSeq" id="WP_013561476.1">
    <property type="nucleotide sequence ID" value="NC_014960.1"/>
</dbReference>
<dbReference type="GO" id="GO:0005886">
    <property type="term" value="C:plasma membrane"/>
    <property type="evidence" value="ECO:0007669"/>
    <property type="project" value="UniProtKB-SubCell"/>
</dbReference>
<accession>E8N2Y5</accession>
<dbReference type="Proteomes" id="UP000008922">
    <property type="component" value="Chromosome"/>
</dbReference>
<evidence type="ECO:0000313" key="10">
    <source>
        <dbReference type="EMBL" id="BAJ65135.1"/>
    </source>
</evidence>
<comment type="subcellular location">
    <subcellularLocation>
        <location evidence="1">Cell membrane</location>
        <topology evidence="1">Multi-pass membrane protein</topology>
    </subcellularLocation>
</comment>
<evidence type="ECO:0000256" key="1">
    <source>
        <dbReference type="ARBA" id="ARBA00004651"/>
    </source>
</evidence>
<feature type="transmembrane region" description="Helical" evidence="8">
    <location>
        <begin position="5"/>
        <end position="22"/>
    </location>
</feature>
<dbReference type="InterPro" id="IPR037185">
    <property type="entry name" value="EmrE-like"/>
</dbReference>
<dbReference type="InterPro" id="IPR000620">
    <property type="entry name" value="EamA_dom"/>
</dbReference>
<feature type="transmembrane region" description="Helical" evidence="8">
    <location>
        <begin position="173"/>
        <end position="190"/>
    </location>
</feature>
<feature type="transmembrane region" description="Helical" evidence="8">
    <location>
        <begin position="34"/>
        <end position="55"/>
    </location>
</feature>
<feature type="transmembrane region" description="Helical" evidence="8">
    <location>
        <begin position="98"/>
        <end position="115"/>
    </location>
</feature>
<name>E8N2Y5_ANATU</name>
<dbReference type="PANTHER" id="PTHR22911">
    <property type="entry name" value="ACYL-MALONYL CONDENSING ENZYME-RELATED"/>
    <property type="match status" value="1"/>
</dbReference>
<dbReference type="KEGG" id="atm:ANT_31090"/>
<dbReference type="InterPro" id="IPR004626">
    <property type="entry name" value="RarD"/>
</dbReference>
<comment type="similarity">
    <text evidence="2">Belongs to the EamA transporter family.</text>
</comment>
<keyword evidence="11" id="KW-1185">Reference proteome</keyword>
<dbReference type="HOGENOM" id="CLU_054508_1_0_0"/>
<feature type="transmembrane region" description="Helical" evidence="8">
    <location>
        <begin position="238"/>
        <end position="256"/>
    </location>
</feature>
<dbReference type="InParanoid" id="E8N2Y5"/>
<keyword evidence="3" id="KW-0813">Transport</keyword>
<keyword evidence="6 8" id="KW-1133">Transmembrane helix</keyword>
<evidence type="ECO:0000256" key="5">
    <source>
        <dbReference type="ARBA" id="ARBA00022692"/>
    </source>
</evidence>
<feature type="transmembrane region" description="Helical" evidence="8">
    <location>
        <begin position="67"/>
        <end position="86"/>
    </location>
</feature>
<sequence length="297" mass="33212">MKKGYVYAFLAYGMWGVFPLYWKALQNVPSVQILAHRVVWSLVFLVLLITLRREWEALRARLSPRVLGVYALSGALVTLNWGMYIWGVNANHVVETSLGYFINPLVNVLLGVVFLRERLRPGQWLAIGLALAGVLYMTFAYGRLPWLALALAFTFGIYGYLKKTFPLNSLHGLTLETGAVTPLMLGYLIFLETRGQGAFLHVSALESLLLALAGVVTATPLLFFGMGARLIPLSTMGLIQYLSPTMQFLLGVFLYHEPFDQARLVGFSVVWLALALYLAEGYWHQRRAEPKPEPAQG</sequence>
<dbReference type="SUPFAM" id="SSF103481">
    <property type="entry name" value="Multidrug resistance efflux transporter EmrE"/>
    <property type="match status" value="2"/>
</dbReference>
<dbReference type="PANTHER" id="PTHR22911:SF137">
    <property type="entry name" value="SOLUTE CARRIER FAMILY 35 MEMBER G2-RELATED"/>
    <property type="match status" value="1"/>
</dbReference>
<keyword evidence="7 8" id="KW-0472">Membrane</keyword>
<protein>
    <submittedName>
        <fullName evidence="10">Hypothetical membrane protein</fullName>
    </submittedName>
</protein>
<dbReference type="FunCoup" id="E8N2Y5">
    <property type="interactions" value="42"/>
</dbReference>
<feature type="domain" description="EamA" evidence="9">
    <location>
        <begin position="3"/>
        <end position="138"/>
    </location>
</feature>
<proteinExistence type="inferred from homology"/>
<feature type="transmembrane region" description="Helical" evidence="8">
    <location>
        <begin position="262"/>
        <end position="279"/>
    </location>
</feature>
<feature type="transmembrane region" description="Helical" evidence="8">
    <location>
        <begin position="210"/>
        <end position="231"/>
    </location>
</feature>
<dbReference type="OrthoDB" id="369870at2"/>
<evidence type="ECO:0000256" key="8">
    <source>
        <dbReference type="SAM" id="Phobius"/>
    </source>
</evidence>
<organism evidence="10 11">
    <name type="scientific">Anaerolinea thermophila (strain DSM 14523 / JCM 11388 / NBRC 100420 / UNI-1)</name>
    <dbReference type="NCBI Taxonomy" id="926569"/>
    <lineage>
        <taxon>Bacteria</taxon>
        <taxon>Bacillati</taxon>
        <taxon>Chloroflexota</taxon>
        <taxon>Anaerolineae</taxon>
        <taxon>Anaerolineales</taxon>
        <taxon>Anaerolineaceae</taxon>
        <taxon>Anaerolinea</taxon>
    </lineage>
</organism>